<gene>
    <name evidence="1" type="ORF">SAMN02745775_10966</name>
</gene>
<protein>
    <submittedName>
        <fullName evidence="1">Uncharacterized protein</fullName>
    </submittedName>
</protein>
<dbReference type="AlphaFoldDB" id="A0A1I4D0W3"/>
<proteinExistence type="predicted"/>
<name>A0A1I4D0W3_9PROT</name>
<dbReference type="STRING" id="1123062.SAMN02745775_10966"/>
<keyword evidence="2" id="KW-1185">Reference proteome</keyword>
<accession>A0A1I4D0W3</accession>
<evidence type="ECO:0000313" key="1">
    <source>
        <dbReference type="EMBL" id="SFK87188.1"/>
    </source>
</evidence>
<dbReference type="Proteomes" id="UP000199473">
    <property type="component" value="Unassembled WGS sequence"/>
</dbReference>
<sequence length="66" mass="6724">MTTTRTGLALHALLLLGILGIGGGLGIGFAVPAAQAVQSKIPAVRAMLDGSVLQFQLAAALAERRR</sequence>
<reference evidence="1 2" key="1">
    <citation type="submission" date="2016-10" db="EMBL/GenBank/DDBJ databases">
        <authorList>
            <person name="de Groot N.N."/>
        </authorList>
    </citation>
    <scope>NUCLEOTIDE SEQUENCE [LARGE SCALE GENOMIC DNA]</scope>
    <source>
        <strain evidence="1 2">DSM 19981</strain>
    </source>
</reference>
<dbReference type="EMBL" id="FOSQ01000009">
    <property type="protein sequence ID" value="SFK87188.1"/>
    <property type="molecule type" value="Genomic_DNA"/>
</dbReference>
<evidence type="ECO:0000313" key="2">
    <source>
        <dbReference type="Proteomes" id="UP000199473"/>
    </source>
</evidence>
<dbReference type="RefSeq" id="WP_092961762.1">
    <property type="nucleotide sequence ID" value="NZ_FOSQ01000009.1"/>
</dbReference>
<organism evidence="1 2">
    <name type="scientific">Falsiroseomonas stagni DSM 19981</name>
    <dbReference type="NCBI Taxonomy" id="1123062"/>
    <lineage>
        <taxon>Bacteria</taxon>
        <taxon>Pseudomonadati</taxon>
        <taxon>Pseudomonadota</taxon>
        <taxon>Alphaproteobacteria</taxon>
        <taxon>Acetobacterales</taxon>
        <taxon>Roseomonadaceae</taxon>
        <taxon>Falsiroseomonas</taxon>
    </lineage>
</organism>